<dbReference type="Proteomes" id="UP000663828">
    <property type="component" value="Unassembled WGS sequence"/>
</dbReference>
<gene>
    <name evidence="2" type="ORF">EDS130_LOCUS28633</name>
    <name evidence="3" type="ORF">XAT740_LOCUS35420</name>
</gene>
<dbReference type="EMBL" id="CAJNOJ010000188">
    <property type="protein sequence ID" value="CAF1263418.1"/>
    <property type="molecule type" value="Genomic_DNA"/>
</dbReference>
<proteinExistence type="predicted"/>
<dbReference type="OrthoDB" id="10022113at2759"/>
<name>A0A815MPW0_ADIRI</name>
<dbReference type="AlphaFoldDB" id="A0A815MPW0"/>
<evidence type="ECO:0008006" key="5">
    <source>
        <dbReference type="Google" id="ProtNLM"/>
    </source>
</evidence>
<dbReference type="InterPro" id="IPR028994">
    <property type="entry name" value="Integrin_alpha_N"/>
</dbReference>
<evidence type="ECO:0000313" key="3">
    <source>
        <dbReference type="EMBL" id="CAF1424447.1"/>
    </source>
</evidence>
<evidence type="ECO:0000313" key="2">
    <source>
        <dbReference type="EMBL" id="CAF1263418.1"/>
    </source>
</evidence>
<reference evidence="3" key="1">
    <citation type="submission" date="2021-02" db="EMBL/GenBank/DDBJ databases">
        <authorList>
            <person name="Nowell W R."/>
        </authorList>
    </citation>
    <scope>NUCLEOTIDE SEQUENCE</scope>
</reference>
<dbReference type="SUPFAM" id="SSF69318">
    <property type="entry name" value="Integrin alpha N-terminal domain"/>
    <property type="match status" value="1"/>
</dbReference>
<comment type="caution">
    <text evidence="3">The sequence shown here is derived from an EMBL/GenBank/DDBJ whole genome shotgun (WGS) entry which is preliminary data.</text>
</comment>
<sequence>MMKTTTLPTYENVSRTTSFVTKETECQLAFESSIIFSQKSSVWLYFFDVVDFNQGSYLDLVVPTAFNNNITIPPNNGNETFGASLNIWNITALYGTYFVVADVNNDCRSDLVISNSYTSTLQVLLGTGNGSFKQYSLVSLAPSNQSMSMTAGDFHDDGRLDLISANYMTSYLGIVSGLSSIIVVDLNNDHYLDFVAMDAIQNNLKLFLGNGDGTFQNQTTILMEYNSYLGSLVAADFNNDNCLDIAMLDILNHRLNVFLGYGNASFKSMLPFITGHYNTSRSLVAADFNSDRYLDVAFANDFTGDIGMMLGNGNGTFKA</sequence>
<evidence type="ECO:0000256" key="1">
    <source>
        <dbReference type="ARBA" id="ARBA00022729"/>
    </source>
</evidence>
<keyword evidence="4" id="KW-1185">Reference proteome</keyword>
<keyword evidence="1" id="KW-0732">Signal</keyword>
<dbReference type="Pfam" id="PF13517">
    <property type="entry name" value="FG-GAP_3"/>
    <property type="match status" value="2"/>
</dbReference>
<dbReference type="PANTHER" id="PTHR46580:SF4">
    <property type="entry name" value="ATP_GTP-BINDING PROTEIN"/>
    <property type="match status" value="1"/>
</dbReference>
<organism evidence="3 4">
    <name type="scientific">Adineta ricciae</name>
    <name type="common">Rotifer</name>
    <dbReference type="NCBI Taxonomy" id="249248"/>
    <lineage>
        <taxon>Eukaryota</taxon>
        <taxon>Metazoa</taxon>
        <taxon>Spiralia</taxon>
        <taxon>Gnathifera</taxon>
        <taxon>Rotifera</taxon>
        <taxon>Eurotatoria</taxon>
        <taxon>Bdelloidea</taxon>
        <taxon>Adinetida</taxon>
        <taxon>Adinetidae</taxon>
        <taxon>Adineta</taxon>
    </lineage>
</organism>
<dbReference type="PANTHER" id="PTHR46580">
    <property type="entry name" value="SENSOR KINASE-RELATED"/>
    <property type="match status" value="1"/>
</dbReference>
<dbReference type="InterPro" id="IPR013517">
    <property type="entry name" value="FG-GAP"/>
</dbReference>
<dbReference type="EMBL" id="CAJNOR010003546">
    <property type="protein sequence ID" value="CAF1424447.1"/>
    <property type="molecule type" value="Genomic_DNA"/>
</dbReference>
<protein>
    <recommendedName>
        <fullName evidence="5">VCBS repeat-containing protein</fullName>
    </recommendedName>
</protein>
<dbReference type="Gene3D" id="2.130.10.130">
    <property type="entry name" value="Integrin alpha, N-terminal"/>
    <property type="match status" value="2"/>
</dbReference>
<dbReference type="Proteomes" id="UP000663852">
    <property type="component" value="Unassembled WGS sequence"/>
</dbReference>
<accession>A0A815MPW0</accession>
<evidence type="ECO:0000313" key="4">
    <source>
        <dbReference type="Proteomes" id="UP000663828"/>
    </source>
</evidence>